<dbReference type="OrthoDB" id="445564at2759"/>
<feature type="compositionally biased region" description="Low complexity" evidence="5">
    <location>
        <begin position="544"/>
        <end position="562"/>
    </location>
</feature>
<feature type="compositionally biased region" description="Low complexity" evidence="5">
    <location>
        <begin position="472"/>
        <end position="482"/>
    </location>
</feature>
<dbReference type="Proteomes" id="UP000612055">
    <property type="component" value="Unassembled WGS sequence"/>
</dbReference>
<gene>
    <name evidence="7" type="ORF">HYH03_015408</name>
</gene>
<feature type="compositionally biased region" description="Gly residues" evidence="5">
    <location>
        <begin position="483"/>
        <end position="502"/>
    </location>
</feature>
<keyword evidence="2" id="KW-0479">Metal-binding</keyword>
<dbReference type="InterPro" id="IPR004843">
    <property type="entry name" value="Calcineurin-like_PHP"/>
</dbReference>
<evidence type="ECO:0000256" key="2">
    <source>
        <dbReference type="ARBA" id="ARBA00022723"/>
    </source>
</evidence>
<evidence type="ECO:0000256" key="3">
    <source>
        <dbReference type="ARBA" id="ARBA00023211"/>
    </source>
</evidence>
<dbReference type="PANTHER" id="PTHR45668">
    <property type="entry name" value="SERINE/THREONINE-PROTEIN PHOSPHATASE 5-RELATED"/>
    <property type="match status" value="1"/>
</dbReference>
<evidence type="ECO:0000256" key="5">
    <source>
        <dbReference type="SAM" id="MobiDB-lite"/>
    </source>
</evidence>
<dbReference type="Pfam" id="PF00149">
    <property type="entry name" value="Metallophos"/>
    <property type="match status" value="1"/>
</dbReference>
<dbReference type="InterPro" id="IPR051134">
    <property type="entry name" value="PPP_phosphatase"/>
</dbReference>
<dbReference type="GO" id="GO:0046872">
    <property type="term" value="F:metal ion binding"/>
    <property type="evidence" value="ECO:0007669"/>
    <property type="project" value="UniProtKB-KW"/>
</dbReference>
<evidence type="ECO:0000256" key="1">
    <source>
        <dbReference type="ARBA" id="ARBA00001936"/>
    </source>
</evidence>
<dbReference type="GO" id="GO:0004722">
    <property type="term" value="F:protein serine/threonine phosphatase activity"/>
    <property type="evidence" value="ECO:0007669"/>
    <property type="project" value="UniProtKB-EC"/>
</dbReference>
<evidence type="ECO:0000313" key="8">
    <source>
        <dbReference type="Proteomes" id="UP000612055"/>
    </source>
</evidence>
<dbReference type="PANTHER" id="PTHR45668:SF9">
    <property type="entry name" value="SERINE_THREONINE-PROTEIN PHOSPHATASE 7"/>
    <property type="match status" value="1"/>
</dbReference>
<feature type="region of interest" description="Disordered" evidence="5">
    <location>
        <begin position="532"/>
        <end position="562"/>
    </location>
</feature>
<comment type="similarity">
    <text evidence="4">Belongs to the PPP phosphatase family.</text>
</comment>
<dbReference type="SUPFAM" id="SSF56300">
    <property type="entry name" value="Metallo-dependent phosphatases"/>
    <property type="match status" value="1"/>
</dbReference>
<dbReference type="PRINTS" id="PR00114">
    <property type="entry name" value="STPHPHTASE"/>
</dbReference>
<comment type="catalytic activity">
    <reaction evidence="4">
        <text>O-phospho-L-threonyl-[protein] + H2O = L-threonyl-[protein] + phosphate</text>
        <dbReference type="Rhea" id="RHEA:47004"/>
        <dbReference type="Rhea" id="RHEA-COMP:11060"/>
        <dbReference type="Rhea" id="RHEA-COMP:11605"/>
        <dbReference type="ChEBI" id="CHEBI:15377"/>
        <dbReference type="ChEBI" id="CHEBI:30013"/>
        <dbReference type="ChEBI" id="CHEBI:43474"/>
        <dbReference type="ChEBI" id="CHEBI:61977"/>
        <dbReference type="EC" id="3.1.3.16"/>
    </reaction>
</comment>
<dbReference type="Gene3D" id="3.60.21.10">
    <property type="match status" value="1"/>
</dbReference>
<reference evidence="7" key="1">
    <citation type="journal article" date="2020" name="bioRxiv">
        <title>Comparative genomics of Chlamydomonas.</title>
        <authorList>
            <person name="Craig R.J."/>
            <person name="Hasan A.R."/>
            <person name="Ness R.W."/>
            <person name="Keightley P.D."/>
        </authorList>
    </citation>
    <scope>NUCLEOTIDE SEQUENCE</scope>
    <source>
        <strain evidence="7">CCAP 11/70</strain>
    </source>
</reference>
<dbReference type="PROSITE" id="PS00125">
    <property type="entry name" value="SER_THR_PHOSPHATASE"/>
    <property type="match status" value="1"/>
</dbReference>
<evidence type="ECO:0000313" key="7">
    <source>
        <dbReference type="EMBL" id="KAG2485825.1"/>
    </source>
</evidence>
<proteinExistence type="inferred from homology"/>
<dbReference type="InterPro" id="IPR029052">
    <property type="entry name" value="Metallo-depent_PP-like"/>
</dbReference>
<dbReference type="EMBL" id="JAEHOE010000121">
    <property type="protein sequence ID" value="KAG2485825.1"/>
    <property type="molecule type" value="Genomic_DNA"/>
</dbReference>
<evidence type="ECO:0000259" key="6">
    <source>
        <dbReference type="PROSITE" id="PS00125"/>
    </source>
</evidence>
<dbReference type="AlphaFoldDB" id="A0A835XRW2"/>
<keyword evidence="4" id="KW-0378">Hydrolase</keyword>
<feature type="compositionally biased region" description="Low complexity" evidence="5">
    <location>
        <begin position="427"/>
        <end position="455"/>
    </location>
</feature>
<dbReference type="EC" id="3.1.3.16" evidence="4"/>
<evidence type="ECO:0000256" key="4">
    <source>
        <dbReference type="RuleBase" id="RU004273"/>
    </source>
</evidence>
<feature type="region of interest" description="Disordered" evidence="5">
    <location>
        <begin position="397"/>
        <end position="503"/>
    </location>
</feature>
<feature type="domain" description="Serine/threonine specific protein phosphatases" evidence="6">
    <location>
        <begin position="132"/>
        <end position="137"/>
    </location>
</feature>
<name>A0A835XRW2_9CHLO</name>
<protein>
    <recommendedName>
        <fullName evidence="4">Serine/threonine-protein phosphatase</fullName>
        <ecNumber evidence="4">3.1.3.16</ecNumber>
    </recommendedName>
</protein>
<comment type="caution">
    <text evidence="7">The sequence shown here is derived from an EMBL/GenBank/DDBJ whole genome shotgun (WGS) entry which is preliminary data.</text>
</comment>
<comment type="cofactor">
    <cofactor evidence="1">
        <name>Mn(2+)</name>
        <dbReference type="ChEBI" id="CHEBI:29035"/>
    </cofactor>
</comment>
<dbReference type="SMART" id="SM00156">
    <property type="entry name" value="PP2Ac"/>
    <property type="match status" value="1"/>
</dbReference>
<feature type="region of interest" description="Disordered" evidence="5">
    <location>
        <begin position="190"/>
        <end position="220"/>
    </location>
</feature>
<keyword evidence="3" id="KW-0464">Manganese</keyword>
<keyword evidence="8" id="KW-1185">Reference proteome</keyword>
<accession>A0A835XRW2</accession>
<dbReference type="InterPro" id="IPR006186">
    <property type="entry name" value="Ser/Thr-sp_prot-phosphatase"/>
</dbReference>
<organism evidence="7 8">
    <name type="scientific">Edaphochlamys debaryana</name>
    <dbReference type="NCBI Taxonomy" id="47281"/>
    <lineage>
        <taxon>Eukaryota</taxon>
        <taxon>Viridiplantae</taxon>
        <taxon>Chlorophyta</taxon>
        <taxon>core chlorophytes</taxon>
        <taxon>Chlorophyceae</taxon>
        <taxon>CS clade</taxon>
        <taxon>Chlamydomonadales</taxon>
        <taxon>Chlamydomonadales incertae sedis</taxon>
        <taxon>Edaphochlamys</taxon>
    </lineage>
</organism>
<sequence length="594" mass="59957">MQFQAPSMERALALQKEMLAAIPSGAAALKAVLSADQLVAMLKAAEALLAAEPTLVELNFPETDVQPEVLVFGDTHGHYVDVSAMLDALGPPGPSRVYVFNGDYVDRGSWAVELLALLVALKLAAPKHVVLLRGNHESSTCTKYYGYSQEVRAKYDKQSKFVYAASKKLFSVMPLAALVQNSTIIMHGGLFRRPPEPKRGAKRRKSAHPGRGGAGGCKGLVPGSLDDLRRATKGGMDPDGCGSSLLATDVLWSDPVAAPGIQENEARGVGLIFGPDVTEAFLRANNLKLVIRSHEGPDARDKRSDLGQVLQGYSVDHTTPAGQLMTVFSAPDYPQFQVLEDDEDGTPGQRYNNLAAVAVLRGPGYASPDMRTFEAVQPRPKADPYYDFAACCDSDIEAPAGSEGGSEGASGLSQASDADPDGDEAVGLEAAPAAAHAAEAGPGPGGERPAMAVTPPQAPTPPGEAGAGVEAGGAACSGSGAADAGGGAGDAAGAAPGCGAGAGQVEAEAGASGAAVGSGPAAGVKEAPLADAPGSEAAGCCPGAAEQPQSSPAEAAPPDADAVMADVGVEGLQGAGMSVEVVGPAQQVEPVPCA</sequence>